<dbReference type="Pfam" id="PF13692">
    <property type="entry name" value="Glyco_trans_1_4"/>
    <property type="match status" value="1"/>
</dbReference>
<proteinExistence type="predicted"/>
<dbReference type="PANTHER" id="PTHR12526:SF600">
    <property type="entry name" value="GLYCOSYL TRANSFERASE GROUP 1"/>
    <property type="match status" value="1"/>
</dbReference>
<dbReference type="PANTHER" id="PTHR12526">
    <property type="entry name" value="GLYCOSYLTRANSFERASE"/>
    <property type="match status" value="1"/>
</dbReference>
<protein>
    <submittedName>
        <fullName evidence="3">Unannotated protein</fullName>
    </submittedName>
</protein>
<dbReference type="GO" id="GO:0016757">
    <property type="term" value="F:glycosyltransferase activity"/>
    <property type="evidence" value="ECO:0007669"/>
    <property type="project" value="TreeGrafter"/>
</dbReference>
<evidence type="ECO:0000313" key="3">
    <source>
        <dbReference type="EMBL" id="CAB5038165.1"/>
    </source>
</evidence>
<gene>
    <name evidence="2" type="ORF">UFOPK3752_02193</name>
    <name evidence="3" type="ORF">UFOPK4150_01960</name>
</gene>
<dbReference type="EMBL" id="CAFBND010000143">
    <property type="protein sequence ID" value="CAB4959664.1"/>
    <property type="molecule type" value="Genomic_DNA"/>
</dbReference>
<accession>A0A6J7SA65</accession>
<feature type="domain" description="Glycosyltransferase subfamily 4-like N-terminal" evidence="1">
    <location>
        <begin position="15"/>
        <end position="197"/>
    </location>
</feature>
<name>A0A6J7SA65_9ZZZZ</name>
<sequence length="386" mass="41410">MRILMLVATSVVTDTRVMREAGSLVDAGHSVHVIGKDVPPEFIPPAGITVSSVGAASVFRPSGEPATPARRMSAPRRLARWALLPQHRNQVFGSWAAAAIVEARHREFDVVHAHDFTALEAGAALAVERGVPYVYDSHEFWLGQQRQYRPTPWQDRRERRVEGRLGGSAAAVITVGEGVADALRAAYGWSHVVVVRNSFPVRAAGGPALPEAPSGLVFAGRVDAHRELETVLEAAADLPDFPVTMVGPVDEVWVGQNAHRIEATGTTLMPAVSIAEVTDLLRRTGLSLVTLSATSENHMLAMPNKLFHAVHAGVPVIATENPAIAAIVRQFGIGEVYRAGDAAGLAAAVRRAVERYPELVASVAAAAEELSWNADAQRLRSVYERI</sequence>
<reference evidence="3" key="1">
    <citation type="submission" date="2020-05" db="EMBL/GenBank/DDBJ databases">
        <authorList>
            <person name="Chiriac C."/>
            <person name="Salcher M."/>
            <person name="Ghai R."/>
            <person name="Kavagutti S V."/>
        </authorList>
    </citation>
    <scope>NUCLEOTIDE SEQUENCE</scope>
</reference>
<organism evidence="3">
    <name type="scientific">freshwater metagenome</name>
    <dbReference type="NCBI Taxonomy" id="449393"/>
    <lineage>
        <taxon>unclassified sequences</taxon>
        <taxon>metagenomes</taxon>
        <taxon>ecological metagenomes</taxon>
    </lineage>
</organism>
<evidence type="ECO:0000313" key="2">
    <source>
        <dbReference type="EMBL" id="CAB4959664.1"/>
    </source>
</evidence>
<evidence type="ECO:0000259" key="1">
    <source>
        <dbReference type="Pfam" id="PF13579"/>
    </source>
</evidence>
<dbReference type="AlphaFoldDB" id="A0A6J7SA65"/>
<dbReference type="Pfam" id="PF13579">
    <property type="entry name" value="Glyco_trans_4_4"/>
    <property type="match status" value="1"/>
</dbReference>
<dbReference type="EMBL" id="CAFBPU010000051">
    <property type="protein sequence ID" value="CAB5038165.1"/>
    <property type="molecule type" value="Genomic_DNA"/>
</dbReference>
<dbReference type="Gene3D" id="3.40.50.2000">
    <property type="entry name" value="Glycogen Phosphorylase B"/>
    <property type="match status" value="2"/>
</dbReference>
<dbReference type="InterPro" id="IPR028098">
    <property type="entry name" value="Glyco_trans_4-like_N"/>
</dbReference>
<dbReference type="SUPFAM" id="SSF53756">
    <property type="entry name" value="UDP-Glycosyltransferase/glycogen phosphorylase"/>
    <property type="match status" value="1"/>
</dbReference>